<feature type="transmembrane region" description="Helical" evidence="5">
    <location>
        <begin position="245"/>
        <end position="266"/>
    </location>
</feature>
<feature type="transmembrane region" description="Helical" evidence="5">
    <location>
        <begin position="9"/>
        <end position="30"/>
    </location>
</feature>
<dbReference type="RefSeq" id="WP_101303926.1">
    <property type="nucleotide sequence ID" value="NZ_NXGX01000006.1"/>
</dbReference>
<feature type="transmembrane region" description="Helical" evidence="5">
    <location>
        <begin position="272"/>
        <end position="291"/>
    </location>
</feature>
<evidence type="ECO:0000256" key="1">
    <source>
        <dbReference type="ARBA" id="ARBA00004141"/>
    </source>
</evidence>
<dbReference type="InterPro" id="IPR050638">
    <property type="entry name" value="AA-Vitamin_Transporters"/>
</dbReference>
<evidence type="ECO:0000313" key="7">
    <source>
        <dbReference type="EMBL" id="PKR57564.1"/>
    </source>
</evidence>
<comment type="caution">
    <text evidence="7">The sequence shown here is derived from an EMBL/GenBank/DDBJ whole genome shotgun (WGS) entry which is preliminary data.</text>
</comment>
<feature type="transmembrane region" description="Helical" evidence="5">
    <location>
        <begin position="153"/>
        <end position="173"/>
    </location>
</feature>
<evidence type="ECO:0000256" key="2">
    <source>
        <dbReference type="ARBA" id="ARBA00022692"/>
    </source>
</evidence>
<sequence length="331" mass="35506">MTRPGIREYVLLLLLAGMWGSSFTFIKIGVHAYSPLVVAGGRLTFAALVLWGFAWVRKSELPKGKKAWVSTFFIALIGNAIPFFLISYGETQVDAGLAAILMSTVPLTAVVLAHFFTADEKLTLGKVVGIILGTIGVVVLVGPETLSGLGGEFLFQLAILIAAVGYAVSSLITRNLRDQPRIGSTAVILTFASLMLMPFTLILDQPWTMTWDVEGALSIMYLGVFPTGIAMFLILQLVAAAGTSFLVFNNYLVPAVGVLISFLVLGEVPQPTAILAMVIILAGIAASQVRFTRKSLRVENSDTQGDPIAPVLEKDTLEKSSQVSTKSQNKR</sequence>
<keyword evidence="4 5" id="KW-0472">Membrane</keyword>
<dbReference type="PANTHER" id="PTHR32322">
    <property type="entry name" value="INNER MEMBRANE TRANSPORTER"/>
    <property type="match status" value="1"/>
</dbReference>
<dbReference type="EMBL" id="NXGX01000006">
    <property type="protein sequence ID" value="PKR57564.1"/>
    <property type="molecule type" value="Genomic_DNA"/>
</dbReference>
<reference evidence="7 8" key="1">
    <citation type="submission" date="2017-09" db="EMBL/GenBank/DDBJ databases">
        <title>Biodiversity and function of Thalassospira species in the particle-attached aromatic-hydrocarbon-degrading consortia from the surface seawater of the China South Sea.</title>
        <authorList>
            <person name="Dong C."/>
            <person name="Lai Q."/>
            <person name="Shao Z."/>
        </authorList>
    </citation>
    <scope>NUCLEOTIDE SEQUENCE [LARGE SCALE GENOMIC DNA]</scope>
    <source>
        <strain evidence="7 8">139Z-12</strain>
    </source>
</reference>
<evidence type="ECO:0000313" key="8">
    <source>
        <dbReference type="Proteomes" id="UP000233332"/>
    </source>
</evidence>
<feature type="domain" description="EamA" evidence="6">
    <location>
        <begin position="9"/>
        <end position="141"/>
    </location>
</feature>
<accession>A0A2N3L420</accession>
<feature type="transmembrane region" description="Helical" evidence="5">
    <location>
        <begin position="95"/>
        <end position="116"/>
    </location>
</feature>
<feature type="transmembrane region" description="Helical" evidence="5">
    <location>
        <begin position="68"/>
        <end position="89"/>
    </location>
</feature>
<dbReference type="GO" id="GO:0016020">
    <property type="term" value="C:membrane"/>
    <property type="evidence" value="ECO:0007669"/>
    <property type="project" value="UniProtKB-SubCell"/>
</dbReference>
<organism evidence="7 8">
    <name type="scientific">Thalassospira lohafexi</name>
    <dbReference type="NCBI Taxonomy" id="744227"/>
    <lineage>
        <taxon>Bacteria</taxon>
        <taxon>Pseudomonadati</taxon>
        <taxon>Pseudomonadota</taxon>
        <taxon>Alphaproteobacteria</taxon>
        <taxon>Rhodospirillales</taxon>
        <taxon>Thalassospiraceae</taxon>
        <taxon>Thalassospira</taxon>
    </lineage>
</organism>
<feature type="transmembrane region" description="Helical" evidence="5">
    <location>
        <begin position="123"/>
        <end position="141"/>
    </location>
</feature>
<dbReference type="SUPFAM" id="SSF103481">
    <property type="entry name" value="Multidrug resistance efflux transporter EmrE"/>
    <property type="match status" value="2"/>
</dbReference>
<keyword evidence="3 5" id="KW-1133">Transmembrane helix</keyword>
<proteinExistence type="predicted"/>
<dbReference type="AlphaFoldDB" id="A0A2N3L420"/>
<evidence type="ECO:0000256" key="4">
    <source>
        <dbReference type="ARBA" id="ARBA00023136"/>
    </source>
</evidence>
<feature type="transmembrane region" description="Helical" evidence="5">
    <location>
        <begin position="215"/>
        <end position="238"/>
    </location>
</feature>
<keyword evidence="2 5" id="KW-0812">Transmembrane</keyword>
<feature type="transmembrane region" description="Helical" evidence="5">
    <location>
        <begin position="185"/>
        <end position="203"/>
    </location>
</feature>
<comment type="subcellular location">
    <subcellularLocation>
        <location evidence="1">Membrane</location>
        <topology evidence="1">Multi-pass membrane protein</topology>
    </subcellularLocation>
</comment>
<keyword evidence="8" id="KW-1185">Reference proteome</keyword>
<feature type="domain" description="EamA" evidence="6">
    <location>
        <begin position="157"/>
        <end position="285"/>
    </location>
</feature>
<name>A0A2N3L420_9PROT</name>
<dbReference type="InterPro" id="IPR037185">
    <property type="entry name" value="EmrE-like"/>
</dbReference>
<dbReference type="PANTHER" id="PTHR32322:SF9">
    <property type="entry name" value="AMINO-ACID METABOLITE EFFLUX PUMP-RELATED"/>
    <property type="match status" value="1"/>
</dbReference>
<protein>
    <submittedName>
        <fullName evidence="7">EamA family transporter</fullName>
    </submittedName>
</protein>
<dbReference type="InterPro" id="IPR000620">
    <property type="entry name" value="EamA_dom"/>
</dbReference>
<feature type="transmembrane region" description="Helical" evidence="5">
    <location>
        <begin position="36"/>
        <end position="56"/>
    </location>
</feature>
<evidence type="ECO:0000256" key="3">
    <source>
        <dbReference type="ARBA" id="ARBA00022989"/>
    </source>
</evidence>
<evidence type="ECO:0000259" key="6">
    <source>
        <dbReference type="Pfam" id="PF00892"/>
    </source>
</evidence>
<dbReference type="Proteomes" id="UP000233332">
    <property type="component" value="Unassembled WGS sequence"/>
</dbReference>
<gene>
    <name evidence="7" type="ORF">COO92_16645</name>
</gene>
<evidence type="ECO:0000256" key="5">
    <source>
        <dbReference type="SAM" id="Phobius"/>
    </source>
</evidence>
<dbReference type="Pfam" id="PF00892">
    <property type="entry name" value="EamA"/>
    <property type="match status" value="2"/>
</dbReference>
<dbReference type="Gene3D" id="1.10.3730.20">
    <property type="match status" value="1"/>
</dbReference>